<comment type="caution">
    <text evidence="2">The sequence shown here is derived from an EMBL/GenBank/DDBJ whole genome shotgun (WGS) entry which is preliminary data.</text>
</comment>
<accession>A0A813WSU4</accession>
<keyword evidence="3" id="KW-1185">Reference proteome</keyword>
<evidence type="ECO:0000259" key="1">
    <source>
        <dbReference type="PROSITE" id="PS50222"/>
    </source>
</evidence>
<protein>
    <recommendedName>
        <fullName evidence="1">EF-hand domain-containing protein</fullName>
    </recommendedName>
</protein>
<dbReference type="AlphaFoldDB" id="A0A813WSU4"/>
<dbReference type="InterPro" id="IPR011992">
    <property type="entry name" value="EF-hand-dom_pair"/>
</dbReference>
<dbReference type="Gene3D" id="1.10.238.10">
    <property type="entry name" value="EF-hand"/>
    <property type="match status" value="1"/>
</dbReference>
<dbReference type="InterPro" id="IPR002048">
    <property type="entry name" value="EF_hand_dom"/>
</dbReference>
<dbReference type="PROSITE" id="PS50222">
    <property type="entry name" value="EF_HAND_2"/>
    <property type="match status" value="1"/>
</dbReference>
<feature type="domain" description="EF-hand" evidence="1">
    <location>
        <begin position="175"/>
        <end position="210"/>
    </location>
</feature>
<proteinExistence type="predicted"/>
<name>A0A813WSU4_9BILA</name>
<reference evidence="2" key="1">
    <citation type="submission" date="2021-02" db="EMBL/GenBank/DDBJ databases">
        <authorList>
            <person name="Nowell W R."/>
        </authorList>
    </citation>
    <scope>NUCLEOTIDE SEQUENCE</scope>
    <source>
        <strain evidence="2">Ploen Becks lab</strain>
    </source>
</reference>
<dbReference type="EMBL" id="CAJNOC010001380">
    <property type="protein sequence ID" value="CAF0859899.1"/>
    <property type="molecule type" value="Genomic_DNA"/>
</dbReference>
<dbReference type="Proteomes" id="UP000663879">
    <property type="component" value="Unassembled WGS sequence"/>
</dbReference>
<evidence type="ECO:0000313" key="2">
    <source>
        <dbReference type="EMBL" id="CAF0859899.1"/>
    </source>
</evidence>
<organism evidence="2 3">
    <name type="scientific">Brachionus calyciflorus</name>
    <dbReference type="NCBI Taxonomy" id="104777"/>
    <lineage>
        <taxon>Eukaryota</taxon>
        <taxon>Metazoa</taxon>
        <taxon>Spiralia</taxon>
        <taxon>Gnathifera</taxon>
        <taxon>Rotifera</taxon>
        <taxon>Eurotatoria</taxon>
        <taxon>Monogononta</taxon>
        <taxon>Pseudotrocha</taxon>
        <taxon>Ploima</taxon>
        <taxon>Brachionidae</taxon>
        <taxon>Brachionus</taxon>
    </lineage>
</organism>
<evidence type="ECO:0000313" key="3">
    <source>
        <dbReference type="Proteomes" id="UP000663879"/>
    </source>
</evidence>
<sequence>MEGLINEIRSEAEIRRTYIVNGQIVESVGCSIYRPDQDSSIVFNQTNYQVRRTYLVDDEPEEEEEEEESFMRPSEPILFSSEPVLVSRKETNAEVRLTYIDNNGHKIEAIGCKFGAPDESLVQKDEIMKKFNLNEDQFRLSQEFFREKEIGNLLDNNLVKSLMKQAVKTRPQLGANDEDVDKAVDQADDNKDNKINFEQFVGLIAKFFTSKNTKKSA</sequence>
<dbReference type="SUPFAM" id="SSF47473">
    <property type="entry name" value="EF-hand"/>
    <property type="match status" value="1"/>
</dbReference>
<gene>
    <name evidence="2" type="ORF">OXX778_LOCUS9384</name>
</gene>
<dbReference type="GO" id="GO:0005509">
    <property type="term" value="F:calcium ion binding"/>
    <property type="evidence" value="ECO:0007669"/>
    <property type="project" value="InterPro"/>
</dbReference>